<evidence type="ECO:0000313" key="2">
    <source>
        <dbReference type="Proteomes" id="UP001060215"/>
    </source>
</evidence>
<gene>
    <name evidence="1" type="ORF">LOK49_LG08G02958</name>
</gene>
<sequence length="190" mass="21021">MIRSNQFKISILFSLILFVFSEFIPQIQTMKKIHPVSMKRNIAIRDAMETPSETSAQKRLRRLPHVFGKVLELPFRSDADVSVEETDDFFRFVAETDESIGDDVRAHAVEIHPGVTKIVVRNGGGSGEVVELLLGALEVDAWRFRLPAMTLPEMASAVFVDGELIVTVPKSGDFAGGEGLGGVRRLVLVQ</sequence>
<accession>A0ACC0GTF7</accession>
<organism evidence="1 2">
    <name type="scientific">Camellia lanceoleosa</name>
    <dbReference type="NCBI Taxonomy" id="1840588"/>
    <lineage>
        <taxon>Eukaryota</taxon>
        <taxon>Viridiplantae</taxon>
        <taxon>Streptophyta</taxon>
        <taxon>Embryophyta</taxon>
        <taxon>Tracheophyta</taxon>
        <taxon>Spermatophyta</taxon>
        <taxon>Magnoliopsida</taxon>
        <taxon>eudicotyledons</taxon>
        <taxon>Gunneridae</taxon>
        <taxon>Pentapetalae</taxon>
        <taxon>asterids</taxon>
        <taxon>Ericales</taxon>
        <taxon>Theaceae</taxon>
        <taxon>Camellia</taxon>
    </lineage>
</organism>
<evidence type="ECO:0000313" key="1">
    <source>
        <dbReference type="EMBL" id="KAI8003991.1"/>
    </source>
</evidence>
<comment type="caution">
    <text evidence="1">The sequence shown here is derived from an EMBL/GenBank/DDBJ whole genome shotgun (WGS) entry which is preliminary data.</text>
</comment>
<proteinExistence type="predicted"/>
<dbReference type="Proteomes" id="UP001060215">
    <property type="component" value="Chromosome 9"/>
</dbReference>
<protein>
    <submittedName>
        <fullName evidence="1">Uncharacterized protein</fullName>
    </submittedName>
</protein>
<keyword evidence="2" id="KW-1185">Reference proteome</keyword>
<reference evidence="1 2" key="1">
    <citation type="journal article" date="2022" name="Plant J.">
        <title>Chromosome-level genome of Camellia lanceoleosa provides a valuable resource for understanding genome evolution and self-incompatibility.</title>
        <authorList>
            <person name="Gong W."/>
            <person name="Xiao S."/>
            <person name="Wang L."/>
            <person name="Liao Z."/>
            <person name="Chang Y."/>
            <person name="Mo W."/>
            <person name="Hu G."/>
            <person name="Li W."/>
            <person name="Zhao G."/>
            <person name="Zhu H."/>
            <person name="Hu X."/>
            <person name="Ji K."/>
            <person name="Xiang X."/>
            <person name="Song Q."/>
            <person name="Yuan D."/>
            <person name="Jin S."/>
            <person name="Zhang L."/>
        </authorList>
    </citation>
    <scope>NUCLEOTIDE SEQUENCE [LARGE SCALE GENOMIC DNA]</scope>
    <source>
        <strain evidence="1">SQ_2022a</strain>
    </source>
</reference>
<dbReference type="EMBL" id="CM045766">
    <property type="protein sequence ID" value="KAI8003991.1"/>
    <property type="molecule type" value="Genomic_DNA"/>
</dbReference>
<name>A0ACC0GTF7_9ERIC</name>